<dbReference type="Proteomes" id="UP000324800">
    <property type="component" value="Unassembled WGS sequence"/>
</dbReference>
<dbReference type="AlphaFoldDB" id="A0A5J4TPA2"/>
<organism evidence="1 2">
    <name type="scientific">Streblomastix strix</name>
    <dbReference type="NCBI Taxonomy" id="222440"/>
    <lineage>
        <taxon>Eukaryota</taxon>
        <taxon>Metamonada</taxon>
        <taxon>Preaxostyla</taxon>
        <taxon>Oxymonadida</taxon>
        <taxon>Streblomastigidae</taxon>
        <taxon>Streblomastix</taxon>
    </lineage>
</organism>
<comment type="caution">
    <text evidence="1">The sequence shown here is derived from an EMBL/GenBank/DDBJ whole genome shotgun (WGS) entry which is preliminary data.</text>
</comment>
<evidence type="ECO:0000313" key="1">
    <source>
        <dbReference type="EMBL" id="KAA6360316.1"/>
    </source>
</evidence>
<reference evidence="1 2" key="1">
    <citation type="submission" date="2019-03" db="EMBL/GenBank/DDBJ databases">
        <title>Single cell metagenomics reveals metabolic interactions within the superorganism composed of flagellate Streblomastix strix and complex community of Bacteroidetes bacteria on its surface.</title>
        <authorList>
            <person name="Treitli S.C."/>
            <person name="Kolisko M."/>
            <person name="Husnik F."/>
            <person name="Keeling P."/>
            <person name="Hampl V."/>
        </authorList>
    </citation>
    <scope>NUCLEOTIDE SEQUENCE [LARGE SCALE GENOMIC DNA]</scope>
    <source>
        <strain evidence="1">ST1C</strain>
    </source>
</reference>
<name>A0A5J4TPA2_9EUKA</name>
<protein>
    <submittedName>
        <fullName evidence="1">Uncharacterized protein</fullName>
    </submittedName>
</protein>
<gene>
    <name evidence="1" type="ORF">EZS28_044157</name>
</gene>
<dbReference type="EMBL" id="SNRW01027114">
    <property type="protein sequence ID" value="KAA6360316.1"/>
    <property type="molecule type" value="Genomic_DNA"/>
</dbReference>
<feature type="non-terminal residue" evidence="1">
    <location>
        <position position="162"/>
    </location>
</feature>
<proteinExistence type="predicted"/>
<evidence type="ECO:0000313" key="2">
    <source>
        <dbReference type="Proteomes" id="UP000324800"/>
    </source>
</evidence>
<sequence>MLIVNALTLLNVLKISEIQLTKSNPKFKHYDVKHNNRFLVPIAILACSTQFEYFKVSSVDFYGSPIITRNLNALKQPYCVYINDTAQFESDLTLLPTDSYHNYYKYPETGTTYGDIKVSPQGTFTHCRAQQSGYSEVATKYNQKSCILLNKGSIDNQDHEIK</sequence>
<accession>A0A5J4TPA2</accession>